<organism evidence="1 2">
    <name type="scientific">Dethiosulfatarculus sandiegensis</name>
    <dbReference type="NCBI Taxonomy" id="1429043"/>
    <lineage>
        <taxon>Bacteria</taxon>
        <taxon>Pseudomonadati</taxon>
        <taxon>Thermodesulfobacteriota</taxon>
        <taxon>Desulfarculia</taxon>
        <taxon>Desulfarculales</taxon>
        <taxon>Desulfarculaceae</taxon>
        <taxon>Dethiosulfatarculus</taxon>
    </lineage>
</organism>
<evidence type="ECO:0000313" key="2">
    <source>
        <dbReference type="Proteomes" id="UP000032233"/>
    </source>
</evidence>
<dbReference type="InParanoid" id="A0A0D2JBA4"/>
<keyword evidence="2" id="KW-1185">Reference proteome</keyword>
<dbReference type="EMBL" id="AZAC01000020">
    <property type="protein sequence ID" value="KIX12986.1"/>
    <property type="molecule type" value="Genomic_DNA"/>
</dbReference>
<comment type="caution">
    <text evidence="1">The sequence shown here is derived from an EMBL/GenBank/DDBJ whole genome shotgun (WGS) entry which is preliminary data.</text>
</comment>
<dbReference type="AlphaFoldDB" id="A0A0D2JBA4"/>
<reference evidence="1 2" key="1">
    <citation type="submission" date="2013-11" db="EMBL/GenBank/DDBJ databases">
        <title>Metagenomic analysis of a methanogenic consortium involved in long chain n-alkane degradation.</title>
        <authorList>
            <person name="Davidova I.A."/>
            <person name="Callaghan A.V."/>
            <person name="Wawrik B."/>
            <person name="Pruitt S."/>
            <person name="Marks C."/>
            <person name="Duncan K.E."/>
            <person name="Suflita J.M."/>
        </authorList>
    </citation>
    <scope>NUCLEOTIDE SEQUENCE [LARGE SCALE GENOMIC DNA]</scope>
    <source>
        <strain evidence="1 2">SPR</strain>
    </source>
</reference>
<dbReference type="STRING" id="1429043.X474_16170"/>
<protein>
    <submittedName>
        <fullName evidence="1">Uncharacterized protein</fullName>
    </submittedName>
</protein>
<name>A0A0D2JBA4_9BACT</name>
<gene>
    <name evidence="1" type="ORF">X474_16170</name>
</gene>
<accession>A0A0D2JBA4</accession>
<dbReference type="Proteomes" id="UP000032233">
    <property type="component" value="Unassembled WGS sequence"/>
</dbReference>
<evidence type="ECO:0000313" key="1">
    <source>
        <dbReference type="EMBL" id="KIX12986.1"/>
    </source>
</evidence>
<proteinExistence type="predicted"/>
<sequence length="60" mass="6668">MAFLRLLSPDTAAGPRRNFTGFSFKPLRAPDRYSAYKIHQYLRVVKVCLAVGAGLTVINV</sequence>